<reference evidence="2 3" key="1">
    <citation type="submission" date="2017-02" db="EMBL/GenBank/DDBJ databases">
        <authorList>
            <person name="Peterson S.W."/>
        </authorList>
    </citation>
    <scope>NUCLEOTIDE SEQUENCE [LARGE SCALE GENOMIC DNA]</scope>
    <source>
        <strain evidence="2 3">ATCC 35992</strain>
    </source>
</reference>
<evidence type="ECO:0000256" key="1">
    <source>
        <dbReference type="SAM" id="Phobius"/>
    </source>
</evidence>
<proteinExistence type="predicted"/>
<dbReference type="RefSeq" id="WP_078766035.1">
    <property type="nucleotide sequence ID" value="NZ_FUXZ01000006.1"/>
</dbReference>
<evidence type="ECO:0000313" key="3">
    <source>
        <dbReference type="Proteomes" id="UP000190814"/>
    </source>
</evidence>
<dbReference type="Proteomes" id="UP000190814">
    <property type="component" value="Unassembled WGS sequence"/>
</dbReference>
<gene>
    <name evidence="2" type="ORF">SAMN02745111_01168</name>
</gene>
<sequence length="219" mass="25804">MKIRNVLIIYIVFVAMLLFKGLDKKRVYRDLNSEKNPLDMFTVAVLNDELNEISFEWLDERIDNAKYILAVECLEKTNFTANCATQKVEVKKIFKGKNIKKGEKIDVLTISCIFMKEEGFERSALNKSYINEFKIGKKYLLFLDEKIKNTNIYNTGECLLLPMFAYDDIKNKPCKATIEGELSVYYKDFSDNEFFIETEEGLRKMEEYKKKIISKYPYE</sequence>
<accession>A0A1T4VL47</accession>
<name>A0A1T4VL47_9FIRM</name>
<protein>
    <submittedName>
        <fullName evidence="2">Uncharacterized protein</fullName>
    </submittedName>
</protein>
<keyword evidence="1" id="KW-1133">Transmembrane helix</keyword>
<dbReference type="AlphaFoldDB" id="A0A1T4VL47"/>
<feature type="transmembrane region" description="Helical" evidence="1">
    <location>
        <begin position="6"/>
        <end position="22"/>
    </location>
</feature>
<evidence type="ECO:0000313" key="2">
    <source>
        <dbReference type="EMBL" id="SKA65690.1"/>
    </source>
</evidence>
<keyword evidence="1" id="KW-0472">Membrane</keyword>
<keyword evidence="1" id="KW-0812">Transmembrane</keyword>
<dbReference type="EMBL" id="FUXZ01000006">
    <property type="protein sequence ID" value="SKA65690.1"/>
    <property type="molecule type" value="Genomic_DNA"/>
</dbReference>
<organism evidence="2 3">
    <name type="scientific">Eubacterium uniforme</name>
    <dbReference type="NCBI Taxonomy" id="39495"/>
    <lineage>
        <taxon>Bacteria</taxon>
        <taxon>Bacillati</taxon>
        <taxon>Bacillota</taxon>
        <taxon>Clostridia</taxon>
        <taxon>Eubacteriales</taxon>
        <taxon>Eubacteriaceae</taxon>
        <taxon>Eubacterium</taxon>
    </lineage>
</organism>
<keyword evidence="3" id="KW-1185">Reference proteome</keyword>
<dbReference type="STRING" id="39495.SAMN02745111_01168"/>
<dbReference type="OrthoDB" id="2965455at2"/>